<evidence type="ECO:0000256" key="2">
    <source>
        <dbReference type="SAM" id="Phobius"/>
    </source>
</evidence>
<keyword evidence="2" id="KW-1133">Transmembrane helix</keyword>
<dbReference type="AlphaFoldDB" id="A0ABD5NWZ9"/>
<proteinExistence type="predicted"/>
<dbReference type="CDD" id="cd06257">
    <property type="entry name" value="DnaJ"/>
    <property type="match status" value="1"/>
</dbReference>
<dbReference type="SUPFAM" id="SSF46565">
    <property type="entry name" value="Chaperone J-domain"/>
    <property type="match status" value="1"/>
</dbReference>
<feature type="transmembrane region" description="Helical" evidence="2">
    <location>
        <begin position="213"/>
        <end position="234"/>
    </location>
</feature>
<feature type="transmembrane region" description="Helical" evidence="2">
    <location>
        <begin position="332"/>
        <end position="359"/>
    </location>
</feature>
<protein>
    <submittedName>
        <fullName evidence="4">J domain-containing protein</fullName>
    </submittedName>
</protein>
<dbReference type="SMART" id="SM00271">
    <property type="entry name" value="DnaJ"/>
    <property type="match status" value="1"/>
</dbReference>
<comment type="caution">
    <text evidence="4">The sequence shown here is derived from an EMBL/GenBank/DDBJ whole genome shotgun (WGS) entry which is preliminary data.</text>
</comment>
<feature type="compositionally biased region" description="Low complexity" evidence="1">
    <location>
        <begin position="95"/>
        <end position="173"/>
    </location>
</feature>
<dbReference type="EMBL" id="JBHSDJ010000013">
    <property type="protein sequence ID" value="MFC4246535.1"/>
    <property type="molecule type" value="Genomic_DNA"/>
</dbReference>
<keyword evidence="2" id="KW-0812">Transmembrane</keyword>
<accession>A0ABD5NWZ9</accession>
<feature type="domain" description="J" evidence="3">
    <location>
        <begin position="4"/>
        <end position="68"/>
    </location>
</feature>
<dbReference type="PANTHER" id="PTHR43096:SF58">
    <property type="entry name" value="CHAPERONE DNAJ-DOMAIN SUPERFAMILY PROTEIN"/>
    <property type="match status" value="1"/>
</dbReference>
<name>A0ABD5NWZ9_9EURY</name>
<dbReference type="Pfam" id="PF00226">
    <property type="entry name" value="DnaJ"/>
    <property type="match status" value="1"/>
</dbReference>
<keyword evidence="2" id="KW-0472">Membrane</keyword>
<evidence type="ECO:0000259" key="3">
    <source>
        <dbReference type="PROSITE" id="PS50076"/>
    </source>
</evidence>
<evidence type="ECO:0000256" key="1">
    <source>
        <dbReference type="SAM" id="MobiDB-lite"/>
    </source>
</evidence>
<evidence type="ECO:0000313" key="4">
    <source>
        <dbReference type="EMBL" id="MFC4246535.1"/>
    </source>
</evidence>
<dbReference type="InterPro" id="IPR018253">
    <property type="entry name" value="DnaJ_domain_CS"/>
</dbReference>
<feature type="compositionally biased region" description="Low complexity" evidence="1">
    <location>
        <begin position="181"/>
        <end position="195"/>
    </location>
</feature>
<reference evidence="4 5" key="1">
    <citation type="journal article" date="2014" name="Int. J. Syst. Evol. Microbiol.">
        <title>Complete genome sequence of Corynebacterium casei LMG S-19264T (=DSM 44701T), isolated from a smear-ripened cheese.</title>
        <authorList>
            <consortium name="US DOE Joint Genome Institute (JGI-PGF)"/>
            <person name="Walter F."/>
            <person name="Albersmeier A."/>
            <person name="Kalinowski J."/>
            <person name="Ruckert C."/>
        </authorList>
    </citation>
    <scope>NUCLEOTIDE SEQUENCE [LARGE SCALE GENOMIC DNA]</scope>
    <source>
        <strain evidence="4 5">IBRC-M 10912</strain>
    </source>
</reference>
<organism evidence="4 5">
    <name type="scientific">Natribaculum luteum</name>
    <dbReference type="NCBI Taxonomy" id="1586232"/>
    <lineage>
        <taxon>Archaea</taxon>
        <taxon>Methanobacteriati</taxon>
        <taxon>Methanobacteriota</taxon>
        <taxon>Stenosarchaea group</taxon>
        <taxon>Halobacteria</taxon>
        <taxon>Halobacteriales</taxon>
        <taxon>Natrialbaceae</taxon>
        <taxon>Natribaculum</taxon>
    </lineage>
</organism>
<dbReference type="Gene3D" id="1.10.287.110">
    <property type="entry name" value="DnaJ domain"/>
    <property type="match status" value="1"/>
</dbReference>
<dbReference type="Proteomes" id="UP001595821">
    <property type="component" value="Unassembled WGS sequence"/>
</dbReference>
<dbReference type="PROSITE" id="PS00636">
    <property type="entry name" value="DNAJ_1"/>
    <property type="match status" value="1"/>
</dbReference>
<dbReference type="InterPro" id="IPR036869">
    <property type="entry name" value="J_dom_sf"/>
</dbReference>
<feature type="region of interest" description="Disordered" evidence="1">
    <location>
        <begin position="75"/>
        <end position="195"/>
    </location>
</feature>
<feature type="transmembrane region" description="Helical" evidence="2">
    <location>
        <begin position="290"/>
        <end position="312"/>
    </location>
</feature>
<evidence type="ECO:0000313" key="5">
    <source>
        <dbReference type="Proteomes" id="UP001595821"/>
    </source>
</evidence>
<dbReference type="InterPro" id="IPR001623">
    <property type="entry name" value="DnaJ_domain"/>
</dbReference>
<dbReference type="PROSITE" id="PS50076">
    <property type="entry name" value="DNAJ_2"/>
    <property type="match status" value="1"/>
</dbReference>
<sequence length="424" mass="44164">MTEDFYDLLDVPRDASQDEIKEAFREQVRIYHPDLNDDDRAQAQFTALKKAYDILGDPVERRAYDRLGHKDYVAKRTSGIPSPDVWQRTSDGDDTTSSTDDSTGSETGQSTRTATAGGSTGTSSRTGGSSTSRTSRTRTGSTAGSTTSGATTANATGTASSTGATASSSSSTTNRRDAKTGSATSASSGQSARSSESSAAGNAFVQWWHDQNFAWPLIWTAATIYAIGLAHFGLENAVAIRSLGAELAAVGADPAELWAVLTSSRHGIDTTVGFVAAVEPVAPPLEPMQWYGALAGVVALAFLLVVGVRVGWRRDTWGPISIDETIVVALALGVSTVLIGGPLLAGAVLMPLLFGVIVYRTHQLPGWSPSYLYVLVVLAPGAALAAGVAGVTSLAGDVFAFGLLGLAGAFGLPLRATVRKRFGR</sequence>
<gene>
    <name evidence="4" type="ORF">ACFOZ7_05925</name>
</gene>
<feature type="transmembrane region" description="Helical" evidence="2">
    <location>
        <begin position="398"/>
        <end position="418"/>
    </location>
</feature>
<dbReference type="PANTHER" id="PTHR43096">
    <property type="entry name" value="DNAJ HOMOLOG 1, MITOCHONDRIAL-RELATED"/>
    <property type="match status" value="1"/>
</dbReference>
<dbReference type="PRINTS" id="PR00625">
    <property type="entry name" value="JDOMAIN"/>
</dbReference>
<dbReference type="RefSeq" id="WP_246966831.1">
    <property type="nucleotide sequence ID" value="NZ_CP095397.1"/>
</dbReference>
<feature type="transmembrane region" description="Helical" evidence="2">
    <location>
        <begin position="371"/>
        <end position="392"/>
    </location>
</feature>
<dbReference type="GeneID" id="71854684"/>